<gene>
    <name evidence="9" type="ORF">HME7025_02623</name>
</gene>
<keyword evidence="4" id="KW-1134">Transmembrane beta strand</keyword>
<evidence type="ECO:0000313" key="10">
    <source>
        <dbReference type="Proteomes" id="UP000245468"/>
    </source>
</evidence>
<name>A0A2S2DYQ1_9BACT</name>
<organism evidence="9 10">
    <name type="scientific">Aquirufa nivalisilvae</name>
    <dbReference type="NCBI Taxonomy" id="2516557"/>
    <lineage>
        <taxon>Bacteria</taxon>
        <taxon>Pseudomonadati</taxon>
        <taxon>Bacteroidota</taxon>
        <taxon>Cytophagia</taxon>
        <taxon>Cytophagales</taxon>
        <taxon>Flectobacillaceae</taxon>
        <taxon>Aquirufa</taxon>
    </lineage>
</organism>
<keyword evidence="6" id="KW-0472">Membrane</keyword>
<dbReference type="GO" id="GO:0015562">
    <property type="term" value="F:efflux transmembrane transporter activity"/>
    <property type="evidence" value="ECO:0007669"/>
    <property type="project" value="InterPro"/>
</dbReference>
<dbReference type="Pfam" id="PF02321">
    <property type="entry name" value="OEP"/>
    <property type="match status" value="1"/>
</dbReference>
<evidence type="ECO:0000256" key="3">
    <source>
        <dbReference type="ARBA" id="ARBA00022448"/>
    </source>
</evidence>
<dbReference type="Proteomes" id="UP000245468">
    <property type="component" value="Chromosome"/>
</dbReference>
<feature type="coiled-coil region" evidence="8">
    <location>
        <begin position="355"/>
        <end position="400"/>
    </location>
</feature>
<keyword evidence="8" id="KW-0175">Coiled coil</keyword>
<dbReference type="EMBL" id="CP029346">
    <property type="protein sequence ID" value="AWL10463.1"/>
    <property type="molecule type" value="Genomic_DNA"/>
</dbReference>
<dbReference type="InterPro" id="IPR003423">
    <property type="entry name" value="OMP_efflux"/>
</dbReference>
<dbReference type="OrthoDB" id="581172at2"/>
<comment type="similarity">
    <text evidence="2">Belongs to the outer membrane factor (OMF) (TC 1.B.17) family.</text>
</comment>
<evidence type="ECO:0000256" key="5">
    <source>
        <dbReference type="ARBA" id="ARBA00022692"/>
    </source>
</evidence>
<evidence type="ECO:0000256" key="2">
    <source>
        <dbReference type="ARBA" id="ARBA00007613"/>
    </source>
</evidence>
<evidence type="ECO:0000256" key="4">
    <source>
        <dbReference type="ARBA" id="ARBA00022452"/>
    </source>
</evidence>
<dbReference type="InterPro" id="IPR051906">
    <property type="entry name" value="TolC-like"/>
</dbReference>
<evidence type="ECO:0000256" key="1">
    <source>
        <dbReference type="ARBA" id="ARBA00004442"/>
    </source>
</evidence>
<evidence type="ECO:0000256" key="6">
    <source>
        <dbReference type="ARBA" id="ARBA00023136"/>
    </source>
</evidence>
<keyword evidence="10" id="KW-1185">Reference proteome</keyword>
<accession>A0A2S2DYQ1</accession>
<dbReference type="GO" id="GO:0015288">
    <property type="term" value="F:porin activity"/>
    <property type="evidence" value="ECO:0007669"/>
    <property type="project" value="TreeGrafter"/>
</dbReference>
<keyword evidence="5" id="KW-0812">Transmembrane</keyword>
<evidence type="ECO:0000313" key="9">
    <source>
        <dbReference type="EMBL" id="AWL10463.1"/>
    </source>
</evidence>
<dbReference type="SUPFAM" id="SSF56954">
    <property type="entry name" value="Outer membrane efflux proteins (OEP)"/>
    <property type="match status" value="1"/>
</dbReference>
<keyword evidence="3" id="KW-0813">Transport</keyword>
<evidence type="ECO:0008006" key="11">
    <source>
        <dbReference type="Google" id="ProtNLM"/>
    </source>
</evidence>
<dbReference type="PANTHER" id="PTHR30026:SF20">
    <property type="entry name" value="OUTER MEMBRANE PROTEIN TOLC"/>
    <property type="match status" value="1"/>
</dbReference>
<dbReference type="GO" id="GO:0009279">
    <property type="term" value="C:cell outer membrane"/>
    <property type="evidence" value="ECO:0007669"/>
    <property type="project" value="UniProtKB-SubCell"/>
</dbReference>
<evidence type="ECO:0000256" key="7">
    <source>
        <dbReference type="ARBA" id="ARBA00023237"/>
    </source>
</evidence>
<dbReference type="AlphaFoldDB" id="A0A2S2DYQ1"/>
<dbReference type="RefSeq" id="WP_109324764.1">
    <property type="nucleotide sequence ID" value="NZ_CP029346.1"/>
</dbReference>
<proteinExistence type="inferred from homology"/>
<keyword evidence="7" id="KW-0998">Cell outer membrane</keyword>
<protein>
    <recommendedName>
        <fullName evidence="11">TolC family protein</fullName>
    </recommendedName>
</protein>
<evidence type="ECO:0000256" key="8">
    <source>
        <dbReference type="SAM" id="Coils"/>
    </source>
</evidence>
<dbReference type="GO" id="GO:1990281">
    <property type="term" value="C:efflux pump complex"/>
    <property type="evidence" value="ECO:0007669"/>
    <property type="project" value="TreeGrafter"/>
</dbReference>
<comment type="subcellular location">
    <subcellularLocation>
        <location evidence="1">Cell outer membrane</location>
    </subcellularLocation>
</comment>
<reference evidence="10" key="1">
    <citation type="submission" date="2018-05" db="EMBL/GenBank/DDBJ databases">
        <title>Pseudarcicella sp. HME7025 Genome sequencing and assembly.</title>
        <authorList>
            <person name="Kim H."/>
            <person name="Kang H."/>
            <person name="Joh K."/>
        </authorList>
    </citation>
    <scope>NUCLEOTIDE SEQUENCE [LARGE SCALE GENOMIC DNA]</scope>
    <source>
        <strain evidence="10">HME7025</strain>
    </source>
</reference>
<dbReference type="Gene3D" id="1.20.1600.10">
    <property type="entry name" value="Outer membrane efflux proteins (OEP)"/>
    <property type="match status" value="1"/>
</dbReference>
<sequence length="461" mass="52762">MKSNILWFLLVAHMSWAQTKTLHPEAYLKIVEKYHPVARQAQIGIRKSNAQILEARGAFDPILRHYISSKTLDGTSYYQYNAPELSIPTWYGIEVNTGVENLQGDRLDPSQTTGQTSYIGVQIPLAKNLLMDKRRAALQQAKLMNQMAFAEQRVVLNQLFLDAMEAYWHWLKCFQALKITGQNLDAAKRRVEFVKRSVELGDRPAMDTLEASTQFMYLDNQNLTKMVDFENATLQLSAFLWQENNAPSSLSREIIPAEVWTDMSLFSNFDLSLPSILEKVDSFHPELQAYQFKIESLNVEKKLKFQSLLPKIDLQYNHLMKDKSTTNSGALFANNYRYGIKLDLPLRLSSGRGEYQSAKLKMEEASIQLSQKKQQIQIKINSYFNQFQNLKKQIQTQEKAVSSYMALTKAEESKFSQGESSLFLINSREIKALEAAEKLLDLKAYLFKTVYALQASAGLLI</sequence>
<dbReference type="PANTHER" id="PTHR30026">
    <property type="entry name" value="OUTER MEMBRANE PROTEIN TOLC"/>
    <property type="match status" value="1"/>
</dbReference>
<dbReference type="KEGG" id="psez:HME7025_02623"/>